<name>A0AA40G1U9_9HYME</name>
<dbReference type="EMBL" id="JAHYIQ010000009">
    <property type="protein sequence ID" value="KAK1129202.1"/>
    <property type="molecule type" value="Genomic_DNA"/>
</dbReference>
<reference evidence="2" key="1">
    <citation type="submission" date="2021-10" db="EMBL/GenBank/DDBJ databases">
        <title>Melipona bicolor Genome sequencing and assembly.</title>
        <authorList>
            <person name="Araujo N.S."/>
            <person name="Arias M.C."/>
        </authorList>
    </citation>
    <scope>NUCLEOTIDE SEQUENCE</scope>
    <source>
        <strain evidence="2">USP_2M_L1-L4_2017</strain>
        <tissue evidence="2">Whole body</tissue>
    </source>
</reference>
<protein>
    <submittedName>
        <fullName evidence="2">Uncharacterized protein</fullName>
    </submittedName>
</protein>
<feature type="region of interest" description="Disordered" evidence="1">
    <location>
        <begin position="26"/>
        <end position="58"/>
    </location>
</feature>
<organism evidence="2 3">
    <name type="scientific">Melipona bicolor</name>
    <dbReference type="NCBI Taxonomy" id="60889"/>
    <lineage>
        <taxon>Eukaryota</taxon>
        <taxon>Metazoa</taxon>
        <taxon>Ecdysozoa</taxon>
        <taxon>Arthropoda</taxon>
        <taxon>Hexapoda</taxon>
        <taxon>Insecta</taxon>
        <taxon>Pterygota</taxon>
        <taxon>Neoptera</taxon>
        <taxon>Endopterygota</taxon>
        <taxon>Hymenoptera</taxon>
        <taxon>Apocrita</taxon>
        <taxon>Aculeata</taxon>
        <taxon>Apoidea</taxon>
        <taxon>Anthophila</taxon>
        <taxon>Apidae</taxon>
        <taxon>Melipona</taxon>
    </lineage>
</organism>
<feature type="compositionally biased region" description="Basic and acidic residues" evidence="1">
    <location>
        <begin position="49"/>
        <end position="58"/>
    </location>
</feature>
<accession>A0AA40G1U9</accession>
<evidence type="ECO:0000256" key="1">
    <source>
        <dbReference type="SAM" id="MobiDB-lite"/>
    </source>
</evidence>
<feature type="non-terminal residue" evidence="2">
    <location>
        <position position="177"/>
    </location>
</feature>
<evidence type="ECO:0000313" key="3">
    <source>
        <dbReference type="Proteomes" id="UP001177670"/>
    </source>
</evidence>
<comment type="caution">
    <text evidence="2">The sequence shown here is derived from an EMBL/GenBank/DDBJ whole genome shotgun (WGS) entry which is preliminary data.</text>
</comment>
<gene>
    <name evidence="2" type="ORF">K0M31_020332</name>
</gene>
<sequence length="177" mass="19359">MSTTTSTQHTRESLFIIVRVSLRGVSSRPFSPSSAGERGNVSSSSARASKKEDEQRREVTATHNFLVSVCCLHSGATSMPGVILLSIERTKPRGELSRSLLAQLVYEQRLASSEPGNSSSQPGSRASSFSLRVLSRFRLWLRHLPPVVADEASRGRENQGWAGASGYFDGSDRLCFR</sequence>
<evidence type="ECO:0000313" key="2">
    <source>
        <dbReference type="EMBL" id="KAK1129202.1"/>
    </source>
</evidence>
<feature type="compositionally biased region" description="Polar residues" evidence="1">
    <location>
        <begin position="28"/>
        <end position="47"/>
    </location>
</feature>
<dbReference type="AlphaFoldDB" id="A0AA40G1U9"/>
<proteinExistence type="predicted"/>
<dbReference type="Proteomes" id="UP001177670">
    <property type="component" value="Unassembled WGS sequence"/>
</dbReference>
<keyword evidence="3" id="KW-1185">Reference proteome</keyword>